<evidence type="ECO:0000259" key="3">
    <source>
        <dbReference type="Pfam" id="PF06276"/>
    </source>
</evidence>
<sequence>MGGGMSLPVPGADQAFITRRIIDCCLREDIRGVVSQGHICPLPDDLSQHALQQPDARWLRIAHLGSDELWLPVVRAYPLQDWIGTGDTWIKVSEHNQIEVQRGYPLWLGHLSHGLDDESLTLFAAYLKEADCATEHRTLCNQAYHQHAPALADVTGLKDWSQRLLKIDQLASYLDHPFYPTARAKSGFDAAALKAYAPEFAPRFELKWLAIPNHALTLTSPQPPHWPDFEEVGLSPTLHNSHSLLPVHPLTWDELEQYGLPEGTLKAPRSAMQVEPTLSVRTVVCVDQPQWHIKLPLLVSTLGARNLRLIKPGTLYDGHWFQTTLLALAERDPALASRYVHVDEKHGGHAAESRHLAYIVRRYPTGLENTTLVPVAALASPLADGRLFLEQLVERFYAGSLQHWLDDYLDLLLQVHLRLWLRYGIALEANQQNAVLMFEAGQPLCLLMKDNDAARLWPQRFAASCPDLADLPATLQDERIRVDSSQPLAEMFCTITVQLNIVAILEAIASAGLATRSSLYGTLRQRLIDCLRQLEAEGIDCDDARRWLLDSPKLPVKYLLSAGSLFSKAHSGASDINKFYGYSAANFLLEEGPCSAV</sequence>
<name>A0A1H5NMB3_PSEDM</name>
<dbReference type="AlphaFoldDB" id="A0A1H5NMB3"/>
<organism evidence="4 5">
    <name type="scientific">Pseudomonas deceptionensis</name>
    <dbReference type="NCBI Taxonomy" id="882211"/>
    <lineage>
        <taxon>Bacteria</taxon>
        <taxon>Pseudomonadati</taxon>
        <taxon>Pseudomonadota</taxon>
        <taxon>Gammaproteobacteria</taxon>
        <taxon>Pseudomonadales</taxon>
        <taxon>Pseudomonadaceae</taxon>
        <taxon>Pseudomonas</taxon>
    </lineage>
</organism>
<dbReference type="EMBL" id="FNUD01000002">
    <property type="protein sequence ID" value="SEF02736.1"/>
    <property type="molecule type" value="Genomic_DNA"/>
</dbReference>
<dbReference type="PANTHER" id="PTHR34384:SF5">
    <property type="entry name" value="L-2,3-DIAMINOPROPANOATE--CITRATE LIGASE"/>
    <property type="match status" value="1"/>
</dbReference>
<comment type="similarity">
    <text evidence="1">Belongs to the IucA/IucC family.</text>
</comment>
<dbReference type="InterPro" id="IPR022770">
    <property type="entry name" value="IucA/IucC-like_C"/>
</dbReference>
<dbReference type="GO" id="GO:0016881">
    <property type="term" value="F:acid-amino acid ligase activity"/>
    <property type="evidence" value="ECO:0007669"/>
    <property type="project" value="UniProtKB-ARBA"/>
</dbReference>
<dbReference type="Pfam" id="PF06276">
    <property type="entry name" value="FhuF"/>
    <property type="match status" value="1"/>
</dbReference>
<keyword evidence="5" id="KW-1185">Reference proteome</keyword>
<feature type="domain" description="Aerobactin siderophore biosynthesis IucA/IucC N-terminal" evidence="2">
    <location>
        <begin position="166"/>
        <end position="379"/>
    </location>
</feature>
<gene>
    <name evidence="4" type="ORF">SAMN04489800_3732</name>
</gene>
<dbReference type="PANTHER" id="PTHR34384">
    <property type="entry name" value="L-2,3-DIAMINOPROPANOATE--CITRATE LIGASE"/>
    <property type="match status" value="1"/>
</dbReference>
<dbReference type="InterPro" id="IPR037455">
    <property type="entry name" value="LucA/IucC-like"/>
</dbReference>
<evidence type="ECO:0000259" key="2">
    <source>
        <dbReference type="Pfam" id="PF04183"/>
    </source>
</evidence>
<dbReference type="GO" id="GO:0019290">
    <property type="term" value="P:siderophore biosynthetic process"/>
    <property type="evidence" value="ECO:0007669"/>
    <property type="project" value="InterPro"/>
</dbReference>
<comment type="caution">
    <text evidence="4">The sequence shown here is derived from an EMBL/GenBank/DDBJ whole genome shotgun (WGS) entry which is preliminary data.</text>
</comment>
<reference evidence="4" key="1">
    <citation type="submission" date="2016-10" db="EMBL/GenBank/DDBJ databases">
        <authorList>
            <person name="Varghese N."/>
            <person name="Submissions S."/>
        </authorList>
    </citation>
    <scope>NUCLEOTIDE SEQUENCE [LARGE SCALE GENOMIC DNA]</scope>
    <source>
        <strain evidence="4">LMG 25555</strain>
    </source>
</reference>
<evidence type="ECO:0000313" key="5">
    <source>
        <dbReference type="Proteomes" id="UP000183613"/>
    </source>
</evidence>
<dbReference type="Gene3D" id="1.10.510.40">
    <property type="match status" value="1"/>
</dbReference>
<dbReference type="Pfam" id="PF04183">
    <property type="entry name" value="IucA_IucC"/>
    <property type="match status" value="1"/>
</dbReference>
<protein>
    <submittedName>
        <fullName evidence="4">Siderophore synthetase component</fullName>
    </submittedName>
</protein>
<proteinExistence type="inferred from homology"/>
<dbReference type="InterPro" id="IPR007310">
    <property type="entry name" value="Aerobactin_biosyn_IucA/IucC_N"/>
</dbReference>
<evidence type="ECO:0000313" key="4">
    <source>
        <dbReference type="EMBL" id="SEF02736.1"/>
    </source>
</evidence>
<feature type="domain" description="Aerobactin siderophore biosynthesis IucA/IucC-like C-terminal" evidence="3">
    <location>
        <begin position="403"/>
        <end position="560"/>
    </location>
</feature>
<dbReference type="Proteomes" id="UP000183613">
    <property type="component" value="Unassembled WGS sequence"/>
</dbReference>
<accession>A0A1H5NMB3</accession>
<evidence type="ECO:0000256" key="1">
    <source>
        <dbReference type="ARBA" id="ARBA00007832"/>
    </source>
</evidence>